<dbReference type="AlphaFoldDB" id="A0A078JPQ6"/>
<evidence type="ECO:0000259" key="2">
    <source>
        <dbReference type="PROSITE" id="PS50290"/>
    </source>
</evidence>
<dbReference type="SMART" id="SM00146">
    <property type="entry name" value="PI3Kc"/>
    <property type="match status" value="1"/>
</dbReference>
<reference evidence="5 6" key="1">
    <citation type="journal article" date="2014" name="Science">
        <title>Plant genetics. Early allopolyploid evolution in the post-Neolithic Brassica napus oilseed genome.</title>
        <authorList>
            <person name="Chalhoub B."/>
            <person name="Denoeud F."/>
            <person name="Liu S."/>
            <person name="Parkin I.A."/>
            <person name="Tang H."/>
            <person name="Wang X."/>
            <person name="Chiquet J."/>
            <person name="Belcram H."/>
            <person name="Tong C."/>
            <person name="Samans B."/>
            <person name="Correa M."/>
            <person name="Da Silva C."/>
            <person name="Just J."/>
            <person name="Falentin C."/>
            <person name="Koh C.S."/>
            <person name="Le Clainche I."/>
            <person name="Bernard M."/>
            <person name="Bento P."/>
            <person name="Noel B."/>
            <person name="Labadie K."/>
            <person name="Alberti A."/>
            <person name="Charles M."/>
            <person name="Arnaud D."/>
            <person name="Guo H."/>
            <person name="Daviaud C."/>
            <person name="Alamery S."/>
            <person name="Jabbari K."/>
            <person name="Zhao M."/>
            <person name="Edger P.P."/>
            <person name="Chelaifa H."/>
            <person name="Tack D."/>
            <person name="Lassalle G."/>
            <person name="Mestiri I."/>
            <person name="Schnel N."/>
            <person name="Le Paslier M.C."/>
            <person name="Fan G."/>
            <person name="Renault V."/>
            <person name="Bayer P.E."/>
            <person name="Golicz A.A."/>
            <person name="Manoli S."/>
            <person name="Lee T.H."/>
            <person name="Thi V.H."/>
            <person name="Chalabi S."/>
            <person name="Hu Q."/>
            <person name="Fan C."/>
            <person name="Tollenaere R."/>
            <person name="Lu Y."/>
            <person name="Battail C."/>
            <person name="Shen J."/>
            <person name="Sidebottom C.H."/>
            <person name="Wang X."/>
            <person name="Canaguier A."/>
            <person name="Chauveau A."/>
            <person name="Berard A."/>
            <person name="Deniot G."/>
            <person name="Guan M."/>
            <person name="Liu Z."/>
            <person name="Sun F."/>
            <person name="Lim Y.P."/>
            <person name="Lyons E."/>
            <person name="Town C.D."/>
            <person name="Bancroft I."/>
            <person name="Wang X."/>
            <person name="Meng J."/>
            <person name="Ma J."/>
            <person name="Pires J.C."/>
            <person name="King G.J."/>
            <person name="Brunel D."/>
            <person name="Delourme R."/>
            <person name="Renard M."/>
            <person name="Aury J.M."/>
            <person name="Adams K.L."/>
            <person name="Batley J."/>
            <person name="Snowdon R.J."/>
            <person name="Tost J."/>
            <person name="Edwards D."/>
            <person name="Zhou Y."/>
            <person name="Hua W."/>
            <person name="Sharpe A.G."/>
            <person name="Paterson A.H."/>
            <person name="Guan C."/>
            <person name="Wincker P."/>
        </authorList>
    </citation>
    <scope>NUCLEOTIDE SEQUENCE [LARGE SCALE GENOMIC DNA]</scope>
    <source>
        <strain evidence="6">cv. Darmor-bzh</strain>
    </source>
</reference>
<protein>
    <submittedName>
        <fullName evidence="5">BnaC01g40730D protein</fullName>
    </submittedName>
</protein>
<feature type="compositionally biased region" description="Polar residues" evidence="1">
    <location>
        <begin position="367"/>
        <end position="378"/>
    </location>
</feature>
<gene>
    <name evidence="5" type="primary">BnaC01g40730D</name>
    <name evidence="5" type="ORF">GSBRNA2T00074198001</name>
</gene>
<dbReference type="EMBL" id="LK037319">
    <property type="protein sequence ID" value="CDY68425.1"/>
    <property type="molecule type" value="Genomic_DNA"/>
</dbReference>
<dbReference type="Pfam" id="PF02259">
    <property type="entry name" value="FAT"/>
    <property type="match status" value="1"/>
</dbReference>
<dbReference type="Pfam" id="PF02260">
    <property type="entry name" value="FATC"/>
    <property type="match status" value="1"/>
</dbReference>
<dbReference type="OMA" id="NTHGQEP"/>
<evidence type="ECO:0000313" key="6">
    <source>
        <dbReference type="Proteomes" id="UP000028999"/>
    </source>
</evidence>
<dbReference type="CDD" id="cd05163">
    <property type="entry name" value="PIKK_TRRAP"/>
    <property type="match status" value="1"/>
</dbReference>
<dbReference type="InterPro" id="IPR050517">
    <property type="entry name" value="DDR_Repair_Kinase"/>
</dbReference>
<dbReference type="Pfam" id="PF00454">
    <property type="entry name" value="PI3_PI4_kinase"/>
    <property type="match status" value="1"/>
</dbReference>
<feature type="domain" description="FATC" evidence="4">
    <location>
        <begin position="915"/>
        <end position="947"/>
    </location>
</feature>
<dbReference type="InterPro" id="IPR014009">
    <property type="entry name" value="PIK_FAT"/>
</dbReference>
<dbReference type="FunFam" id="1.10.1070.11:FF:000026">
    <property type="entry name" value="Phosphotransferases/inositol or phosphatidylinositol kinase"/>
    <property type="match status" value="1"/>
</dbReference>
<dbReference type="PROSITE" id="PS50290">
    <property type="entry name" value="PI3_4_KINASE_3"/>
    <property type="match status" value="1"/>
</dbReference>
<keyword evidence="6" id="KW-1185">Reference proteome</keyword>
<dbReference type="PROSITE" id="PS51189">
    <property type="entry name" value="FAT"/>
    <property type="match status" value="1"/>
</dbReference>
<evidence type="ECO:0000259" key="4">
    <source>
        <dbReference type="PROSITE" id="PS51190"/>
    </source>
</evidence>
<feature type="compositionally biased region" description="Polar residues" evidence="1">
    <location>
        <begin position="341"/>
        <end position="359"/>
    </location>
</feature>
<evidence type="ECO:0000313" key="5">
    <source>
        <dbReference type="EMBL" id="CDY68425.1"/>
    </source>
</evidence>
<dbReference type="PANTHER" id="PTHR11139:SF105">
    <property type="entry name" value="PHOSPHOTRANSFERASES_INOSITOL OR PHOSPHATIDYLINOSITOL KINASE"/>
    <property type="match status" value="1"/>
</dbReference>
<sequence>TAVGGQGYQYADLKDILETWRLRTPNEWDNMTNWYDILQWRNEMYNIVIDAFKDFITSNTQLHHLGYRDKAWNVNKLARIARKQGLSDVCVQILDKMYGHSQMEVQEAFVKIKEQAKAYLETKGELATGINLVNSTNLEFFLAKNKAEIFRLKGDFHLKLNDTDGANLAYSNAISVFNNLSKGWISWGTYSDMAYQETGDEIWLEYAVSCFLQGIRFGVSHSRSHMARVLYLLSFDTTNEPAGRIFDKHLDQVPHWVWLSWIPQLLLSLQRTEAPHCKLVLLKIAAVFPQALYYWLRTYLLERRDAANKTELSRVIMAQRMQQNVPGVSVGNLSSETQIHHGAQSSGALGTHDNGNPHSQENERSTLDNSSTISENSQNAAIRNSASLAIAAAGAFDAAKDIMETLRSKHTNLASELEILLTEIGSRFVTLPEERLLAVVNALLHRCYKYPTATNAEVPQPLKKELSGVCKACFSADAITKHADFVREYKQDFEQDLDPESSLFPATLADLTIKLKEWKSILQRNVEDRFPAVLRLEDESKVLRDFNVVDVEIPGQYFADQEVAPDHTVKLDRVAADIQIVRRHGSSCRRLTLIGSDGSQKHFIVQTSLTPNARSDERMLQLFRVMNQMFDKHKESRKRHLGIHTPIIIPVWSQVRMVEDDLMYNTFLEVYEYHCERNGRESDLPITYFKEKLNQAISGQISPEAIGDLRLQAYGEITKNIVSDSIFSQYMYKISMSGSHHWAFKKQFAVQLAVSNFMSFLLQIGGRSPNKILFAKDSGKILQTDFHPTYDPNGMLELNEPVPFRLTRNMQSFLSHFGVEGPLMSNMCAASQAVFSSKQKEHIRYQLAMFFRDELLSWFGRRPLGMPIPPVTGVATLSSAELKHKVDSNVDDVIRRLRGIAPQYYSEEDENSIEPPQSVQRGVNELVEAALSPRNLCMMDPTWHPWF</sequence>
<accession>A0A078JPQ6</accession>
<dbReference type="SMART" id="SM01343">
    <property type="entry name" value="FATC"/>
    <property type="match status" value="1"/>
</dbReference>
<feature type="domain" description="FAT" evidence="3">
    <location>
        <begin position="1"/>
        <end position="302"/>
    </location>
</feature>
<dbReference type="InterPro" id="IPR003152">
    <property type="entry name" value="FATC_dom"/>
</dbReference>
<dbReference type="Gene3D" id="1.10.1070.11">
    <property type="entry name" value="Phosphatidylinositol 3-/4-kinase, catalytic domain"/>
    <property type="match status" value="1"/>
</dbReference>
<proteinExistence type="predicted"/>
<dbReference type="STRING" id="3708.A0A078JPQ6"/>
<dbReference type="InterPro" id="IPR000403">
    <property type="entry name" value="PI3/4_kinase_cat_dom"/>
</dbReference>
<dbReference type="InterPro" id="IPR011009">
    <property type="entry name" value="Kinase-like_dom_sf"/>
</dbReference>
<organism evidence="5 6">
    <name type="scientific">Brassica napus</name>
    <name type="common">Rape</name>
    <dbReference type="NCBI Taxonomy" id="3708"/>
    <lineage>
        <taxon>Eukaryota</taxon>
        <taxon>Viridiplantae</taxon>
        <taxon>Streptophyta</taxon>
        <taxon>Embryophyta</taxon>
        <taxon>Tracheophyta</taxon>
        <taxon>Spermatophyta</taxon>
        <taxon>Magnoliopsida</taxon>
        <taxon>eudicotyledons</taxon>
        <taxon>Gunneridae</taxon>
        <taxon>Pentapetalae</taxon>
        <taxon>rosids</taxon>
        <taxon>malvids</taxon>
        <taxon>Brassicales</taxon>
        <taxon>Brassicaceae</taxon>
        <taxon>Brassiceae</taxon>
        <taxon>Brassica</taxon>
    </lineage>
</organism>
<dbReference type="InterPro" id="IPR003151">
    <property type="entry name" value="PIK-rel_kinase_FAT"/>
</dbReference>
<feature type="region of interest" description="Disordered" evidence="1">
    <location>
        <begin position="341"/>
        <end position="378"/>
    </location>
</feature>
<name>A0A078JPQ6_BRANA</name>
<dbReference type="Gramene" id="CDY68425">
    <property type="protein sequence ID" value="CDY68425"/>
    <property type="gene ID" value="GSBRNA2T00074198001"/>
</dbReference>
<evidence type="ECO:0000256" key="1">
    <source>
        <dbReference type="SAM" id="MobiDB-lite"/>
    </source>
</evidence>
<dbReference type="PROSITE" id="PS51190">
    <property type="entry name" value="FATC"/>
    <property type="match status" value="1"/>
</dbReference>
<dbReference type="PaxDb" id="3708-A0A078JPQ6"/>
<dbReference type="InterPro" id="IPR036940">
    <property type="entry name" value="PI3/4_kinase_cat_sf"/>
</dbReference>
<feature type="domain" description="PI3K/PI4K catalytic" evidence="2">
    <location>
        <begin position="575"/>
        <end position="898"/>
    </location>
</feature>
<evidence type="ECO:0000259" key="3">
    <source>
        <dbReference type="PROSITE" id="PS51189"/>
    </source>
</evidence>
<dbReference type="PANTHER" id="PTHR11139">
    <property type="entry name" value="ATAXIA TELANGIECTASIA MUTATED ATM -RELATED"/>
    <property type="match status" value="1"/>
</dbReference>
<dbReference type="Proteomes" id="UP000028999">
    <property type="component" value="Unassembled WGS sequence"/>
</dbReference>
<dbReference type="SUPFAM" id="SSF56112">
    <property type="entry name" value="Protein kinase-like (PK-like)"/>
    <property type="match status" value="1"/>
</dbReference>
<feature type="non-terminal residue" evidence="5">
    <location>
        <position position="1"/>
    </location>
</feature>